<protein>
    <recommendedName>
        <fullName evidence="4">Esterase</fullName>
    </recommendedName>
</protein>
<dbReference type="GO" id="GO:0004553">
    <property type="term" value="F:hydrolase activity, hydrolyzing O-glycosyl compounds"/>
    <property type="evidence" value="ECO:0007669"/>
    <property type="project" value="TreeGrafter"/>
</dbReference>
<dbReference type="PANTHER" id="PTHR16138:SF7">
    <property type="entry name" value="PALMITOYL-PROTEIN THIOESTERASE ABHD10, MITOCHONDRIAL"/>
    <property type="match status" value="1"/>
</dbReference>
<dbReference type="InterPro" id="IPR008886">
    <property type="entry name" value="UPF0227/Esterase_YqiA"/>
</dbReference>
<gene>
    <name evidence="2" type="ORF">NIES267_66950</name>
</gene>
<dbReference type="EMBL" id="AP018227">
    <property type="protein sequence ID" value="BAY87177.1"/>
    <property type="molecule type" value="Genomic_DNA"/>
</dbReference>
<proteinExistence type="predicted"/>
<organism evidence="2 3">
    <name type="scientific">Calothrix parasitica NIES-267</name>
    <dbReference type="NCBI Taxonomy" id="1973488"/>
    <lineage>
        <taxon>Bacteria</taxon>
        <taxon>Bacillati</taxon>
        <taxon>Cyanobacteriota</taxon>
        <taxon>Cyanophyceae</taxon>
        <taxon>Nostocales</taxon>
        <taxon>Calotrichaceae</taxon>
        <taxon>Calothrix</taxon>
    </lineage>
</organism>
<accession>A0A1Z4M144</accession>
<evidence type="ECO:0000313" key="2">
    <source>
        <dbReference type="EMBL" id="BAY87177.1"/>
    </source>
</evidence>
<dbReference type="AlphaFoldDB" id="A0A1Z4M144"/>
<name>A0A1Z4M144_9CYAN</name>
<evidence type="ECO:0000256" key="1">
    <source>
        <dbReference type="ARBA" id="ARBA00022801"/>
    </source>
</evidence>
<reference evidence="2 3" key="1">
    <citation type="submission" date="2017-06" db="EMBL/GenBank/DDBJ databases">
        <title>Genome sequencing of cyanobaciteial culture collection at National Institute for Environmental Studies (NIES).</title>
        <authorList>
            <person name="Hirose Y."/>
            <person name="Shimura Y."/>
            <person name="Fujisawa T."/>
            <person name="Nakamura Y."/>
            <person name="Kawachi M."/>
        </authorList>
    </citation>
    <scope>NUCLEOTIDE SEQUENCE [LARGE SCALE GENOMIC DNA]</scope>
    <source>
        <strain evidence="2 3">NIES-267</strain>
    </source>
</reference>
<dbReference type="SUPFAM" id="SSF53474">
    <property type="entry name" value="alpha/beta-Hydrolases"/>
    <property type="match status" value="1"/>
</dbReference>
<dbReference type="Proteomes" id="UP000218418">
    <property type="component" value="Chromosome"/>
</dbReference>
<evidence type="ECO:0000313" key="3">
    <source>
        <dbReference type="Proteomes" id="UP000218418"/>
    </source>
</evidence>
<keyword evidence="3" id="KW-1185">Reference proteome</keyword>
<dbReference type="Gene3D" id="3.40.50.1820">
    <property type="entry name" value="alpha/beta hydrolase"/>
    <property type="match status" value="1"/>
</dbReference>
<dbReference type="InterPro" id="IPR052382">
    <property type="entry name" value="ABHD10_acyl-thioesterase"/>
</dbReference>
<dbReference type="InterPro" id="IPR029058">
    <property type="entry name" value="AB_hydrolase_fold"/>
</dbReference>
<sequence length="217" mass="25034">MVIDKLHYIYLHGFASSPNSKKAKYLAECFALNQIELEIPDLNCDDFYHLTITRQLKQIATSVEQHKSVTVIGSSLGGLTAAHLAEKLLQIERLVLLAPAFGFLSHWLPNLGQEVIQGWEKEKYLMVHHYGEKRAIPLSYDFLTDANQYQETILQRQVPTLILHGKYDEVIPIEASRDFAQKRSWVDLIELNSNHALGNVMMEIWQEIQDFYQLPRI</sequence>
<evidence type="ECO:0008006" key="4">
    <source>
        <dbReference type="Google" id="ProtNLM"/>
    </source>
</evidence>
<dbReference type="Pfam" id="PF05728">
    <property type="entry name" value="UPF0227"/>
    <property type="match status" value="1"/>
</dbReference>
<keyword evidence="1" id="KW-0378">Hydrolase</keyword>
<dbReference type="PANTHER" id="PTHR16138">
    <property type="entry name" value="MYCOPHENOLIC ACID ACYL-GLUCURONIDE ESTERASE, MITOCHONDRIAL"/>
    <property type="match status" value="1"/>
</dbReference>